<evidence type="ECO:0000313" key="1">
    <source>
        <dbReference type="EMBL" id="TXL76732.1"/>
    </source>
</evidence>
<sequence length="77" mass="8753">MTAVPEPSLELLQVMVQKALDGIARMEVGQREIIQRLGRLERLTADLHQDWATQSLRMDNIGDRLTRIETRIGLVEG</sequence>
<comment type="caution">
    <text evidence="1">The sequence shown here is derived from an EMBL/GenBank/DDBJ whole genome shotgun (WGS) entry which is preliminary data.</text>
</comment>
<name>A0A5C8PQ91_9HYPH</name>
<dbReference type="RefSeq" id="WP_147846994.1">
    <property type="nucleotide sequence ID" value="NZ_VDUZ01000010.1"/>
</dbReference>
<dbReference type="EMBL" id="VDUZ01000010">
    <property type="protein sequence ID" value="TXL76732.1"/>
    <property type="molecule type" value="Genomic_DNA"/>
</dbReference>
<organism evidence="1 2">
    <name type="scientific">Vineibacter terrae</name>
    <dbReference type="NCBI Taxonomy" id="2586908"/>
    <lineage>
        <taxon>Bacteria</taxon>
        <taxon>Pseudomonadati</taxon>
        <taxon>Pseudomonadota</taxon>
        <taxon>Alphaproteobacteria</taxon>
        <taxon>Hyphomicrobiales</taxon>
        <taxon>Vineibacter</taxon>
    </lineage>
</organism>
<evidence type="ECO:0000313" key="2">
    <source>
        <dbReference type="Proteomes" id="UP000321638"/>
    </source>
</evidence>
<gene>
    <name evidence="1" type="ORF">FHP25_11075</name>
</gene>
<accession>A0A5C8PQ91</accession>
<dbReference type="Proteomes" id="UP000321638">
    <property type="component" value="Unassembled WGS sequence"/>
</dbReference>
<dbReference type="OrthoDB" id="7282689at2"/>
<reference evidence="1 2" key="1">
    <citation type="submission" date="2019-06" db="EMBL/GenBank/DDBJ databases">
        <title>New taxonomy in bacterial strain CC-CFT640, isolated from vineyard.</title>
        <authorList>
            <person name="Lin S.-Y."/>
            <person name="Tsai C.-F."/>
            <person name="Young C.-C."/>
        </authorList>
    </citation>
    <scope>NUCLEOTIDE SEQUENCE [LARGE SCALE GENOMIC DNA]</scope>
    <source>
        <strain evidence="1 2">CC-CFT640</strain>
    </source>
</reference>
<protein>
    <submittedName>
        <fullName evidence="1">Uncharacterized protein</fullName>
    </submittedName>
</protein>
<dbReference type="AlphaFoldDB" id="A0A5C8PQ91"/>
<proteinExistence type="predicted"/>
<keyword evidence="2" id="KW-1185">Reference proteome</keyword>